<dbReference type="EMBL" id="SOQX01000003">
    <property type="protein sequence ID" value="TDY01637.1"/>
    <property type="molecule type" value="Genomic_DNA"/>
</dbReference>
<keyword evidence="2" id="KW-1185">Reference proteome</keyword>
<organism evidence="1 2">
    <name type="scientific">Thiohalophilus thiocyanatoxydans</name>
    <dbReference type="NCBI Taxonomy" id="381308"/>
    <lineage>
        <taxon>Bacteria</taxon>
        <taxon>Pseudomonadati</taxon>
        <taxon>Pseudomonadota</taxon>
        <taxon>Gammaproteobacteria</taxon>
        <taxon>Thiohalomonadales</taxon>
        <taxon>Thiohalophilaceae</taxon>
        <taxon>Thiohalophilus</taxon>
    </lineage>
</organism>
<dbReference type="AlphaFoldDB" id="A0A4R8IV61"/>
<name>A0A4R8IV61_9GAMM</name>
<dbReference type="RefSeq" id="WP_279585920.1">
    <property type="nucleotide sequence ID" value="NZ_SOQX01000003.1"/>
</dbReference>
<evidence type="ECO:0000313" key="2">
    <source>
        <dbReference type="Proteomes" id="UP000294914"/>
    </source>
</evidence>
<protein>
    <submittedName>
        <fullName evidence="1">Uncharacterized protein</fullName>
    </submittedName>
</protein>
<evidence type="ECO:0000313" key="1">
    <source>
        <dbReference type="EMBL" id="TDY01637.1"/>
    </source>
</evidence>
<dbReference type="Proteomes" id="UP000294914">
    <property type="component" value="Unassembled WGS sequence"/>
</dbReference>
<comment type="caution">
    <text evidence="1">The sequence shown here is derived from an EMBL/GenBank/DDBJ whole genome shotgun (WGS) entry which is preliminary data.</text>
</comment>
<sequence length="43" mass="4760">MPQLNVNGKSYTLDIDPPLRWARHDGPGLSGQPSLRLSLKLFA</sequence>
<proteinExistence type="predicted"/>
<reference evidence="1 2" key="1">
    <citation type="submission" date="2019-03" db="EMBL/GenBank/DDBJ databases">
        <title>Genomic Encyclopedia of Type Strains, Phase IV (KMG-IV): sequencing the most valuable type-strain genomes for metagenomic binning, comparative biology and taxonomic classification.</title>
        <authorList>
            <person name="Goeker M."/>
        </authorList>
    </citation>
    <scope>NUCLEOTIDE SEQUENCE [LARGE SCALE GENOMIC DNA]</scope>
    <source>
        <strain evidence="1 2">DSM 16326</strain>
    </source>
</reference>
<gene>
    <name evidence="1" type="ORF">EDC23_1526</name>
</gene>
<accession>A0A4R8IV61</accession>